<evidence type="ECO:0000313" key="2">
    <source>
        <dbReference type="Proteomes" id="UP001632038"/>
    </source>
</evidence>
<proteinExistence type="predicted"/>
<protein>
    <submittedName>
        <fullName evidence="1">Uncharacterized protein</fullName>
    </submittedName>
</protein>
<dbReference type="EMBL" id="JAVIJP010000019">
    <property type="protein sequence ID" value="KAL3638321.1"/>
    <property type="molecule type" value="Genomic_DNA"/>
</dbReference>
<gene>
    <name evidence="1" type="ORF">CASFOL_017692</name>
</gene>
<name>A0ABD3DBH8_9LAMI</name>
<keyword evidence="2" id="KW-1185">Reference proteome</keyword>
<dbReference type="Proteomes" id="UP001632038">
    <property type="component" value="Unassembled WGS sequence"/>
</dbReference>
<accession>A0ABD3DBH8</accession>
<evidence type="ECO:0000313" key="1">
    <source>
        <dbReference type="EMBL" id="KAL3638321.1"/>
    </source>
</evidence>
<sequence>MVLLLVIFPERKFGDCAVIFICNHFPYIIHLKREGGEGPGMVGELSLVMRCCRVPGW</sequence>
<comment type="caution">
    <text evidence="1">The sequence shown here is derived from an EMBL/GenBank/DDBJ whole genome shotgun (WGS) entry which is preliminary data.</text>
</comment>
<reference evidence="2" key="1">
    <citation type="journal article" date="2024" name="IScience">
        <title>Strigolactones Initiate the Formation of Haustorium-like Structures in Castilleja.</title>
        <authorList>
            <person name="Buerger M."/>
            <person name="Peterson D."/>
            <person name="Chory J."/>
        </authorList>
    </citation>
    <scope>NUCLEOTIDE SEQUENCE [LARGE SCALE GENOMIC DNA]</scope>
</reference>
<dbReference type="AlphaFoldDB" id="A0ABD3DBH8"/>
<organism evidence="1 2">
    <name type="scientific">Castilleja foliolosa</name>
    <dbReference type="NCBI Taxonomy" id="1961234"/>
    <lineage>
        <taxon>Eukaryota</taxon>
        <taxon>Viridiplantae</taxon>
        <taxon>Streptophyta</taxon>
        <taxon>Embryophyta</taxon>
        <taxon>Tracheophyta</taxon>
        <taxon>Spermatophyta</taxon>
        <taxon>Magnoliopsida</taxon>
        <taxon>eudicotyledons</taxon>
        <taxon>Gunneridae</taxon>
        <taxon>Pentapetalae</taxon>
        <taxon>asterids</taxon>
        <taxon>lamiids</taxon>
        <taxon>Lamiales</taxon>
        <taxon>Orobanchaceae</taxon>
        <taxon>Pedicularideae</taxon>
        <taxon>Castillejinae</taxon>
        <taxon>Castilleja</taxon>
    </lineage>
</organism>